<keyword evidence="4" id="KW-1185">Reference proteome</keyword>
<protein>
    <submittedName>
        <fullName evidence="3">DUF4174 domain-containing protein</fullName>
    </submittedName>
</protein>
<dbReference type="Pfam" id="PF13778">
    <property type="entry name" value="DUF4174"/>
    <property type="match status" value="1"/>
</dbReference>
<dbReference type="OrthoDB" id="7362103at2"/>
<feature type="domain" description="DUF4174" evidence="2">
    <location>
        <begin position="84"/>
        <end position="122"/>
    </location>
</feature>
<dbReference type="EMBL" id="SUNH01000004">
    <property type="protein sequence ID" value="TJZ87209.1"/>
    <property type="molecule type" value="Genomic_DNA"/>
</dbReference>
<evidence type="ECO:0000259" key="2">
    <source>
        <dbReference type="Pfam" id="PF13778"/>
    </source>
</evidence>
<proteinExistence type="predicted"/>
<name>A0A4U0QY66_9RHOB</name>
<organism evidence="3 4">
    <name type="scientific">Paracoccus hibiscisoli</name>
    <dbReference type="NCBI Taxonomy" id="2023261"/>
    <lineage>
        <taxon>Bacteria</taxon>
        <taxon>Pseudomonadati</taxon>
        <taxon>Pseudomonadota</taxon>
        <taxon>Alphaproteobacteria</taxon>
        <taxon>Rhodobacterales</taxon>
        <taxon>Paracoccaceae</taxon>
        <taxon>Paracoccus</taxon>
    </lineage>
</organism>
<evidence type="ECO:0000313" key="4">
    <source>
        <dbReference type="Proteomes" id="UP000306223"/>
    </source>
</evidence>
<dbReference type="AlphaFoldDB" id="A0A4U0QY66"/>
<reference evidence="3 4" key="1">
    <citation type="submission" date="2019-04" db="EMBL/GenBank/DDBJ databases">
        <authorList>
            <person name="Li J."/>
        </authorList>
    </citation>
    <scope>NUCLEOTIDE SEQUENCE [LARGE SCALE GENOMIC DNA]</scope>
    <source>
        <strain evidence="3 4">CCTCC AB2016182</strain>
    </source>
</reference>
<dbReference type="InterPro" id="IPR025232">
    <property type="entry name" value="DUF4174"/>
</dbReference>
<keyword evidence="1" id="KW-0732">Signal</keyword>
<comment type="caution">
    <text evidence="3">The sequence shown here is derived from an EMBL/GenBank/DDBJ whole genome shotgun (WGS) entry which is preliminary data.</text>
</comment>
<evidence type="ECO:0000256" key="1">
    <source>
        <dbReference type="ARBA" id="ARBA00022729"/>
    </source>
</evidence>
<gene>
    <name evidence="3" type="ORF">FA740_02215</name>
</gene>
<accession>A0A4U0QY66</accession>
<sequence>MALWPVMAPADAARGATALTVTPAEGDTLRALRWQARPVLVLGPQAQVRDQIAALQAQAAALADRDVVLLTDGPGADALDAGAGFRVLLIGKDGGVKLDQSDPVTADRIIALIDSMPMRRREAR</sequence>
<evidence type="ECO:0000313" key="3">
    <source>
        <dbReference type="EMBL" id="TJZ87209.1"/>
    </source>
</evidence>
<dbReference type="Proteomes" id="UP000306223">
    <property type="component" value="Unassembled WGS sequence"/>
</dbReference>